<protein>
    <submittedName>
        <fullName evidence="1">Uncharacterized protein</fullName>
    </submittedName>
</protein>
<evidence type="ECO:0000313" key="1">
    <source>
        <dbReference type="EMBL" id="KDS91778.1"/>
    </source>
</evidence>
<dbReference type="RefSeq" id="WP_050023807.1">
    <property type="nucleotide sequence ID" value="NZ_JNFH02000010.1"/>
</dbReference>
<sequence>MASKSRPAPGAGHVGPLLSARCTGCGKTSEKRTTEIVGDASSGSFQHVCHSCRGVTWWNALAVLEEADSA</sequence>
<accession>A0A081EWJ0</accession>
<reference evidence="1 2" key="1">
    <citation type="journal article" date="2015" name="Genome Announc.">
        <title>Draft genome sequence of a Halorubrum H3 strain isolated from the burlinskoye salt lake (Altai Krai, Russia).</title>
        <authorList>
            <person name="Rozanov A.S."/>
            <person name="Bryanskaya A.V."/>
            <person name="Malup T.K."/>
            <person name="Kotenko A.V."/>
            <person name="Peltek S.E."/>
        </authorList>
    </citation>
    <scope>NUCLEOTIDE SEQUENCE [LARGE SCALE GENOMIC DNA]</scope>
    <source>
        <strain evidence="1 2">H3</strain>
    </source>
</reference>
<comment type="caution">
    <text evidence="1">The sequence shown here is derived from an EMBL/GenBank/DDBJ whole genome shotgun (WGS) entry which is preliminary data.</text>
</comment>
<dbReference type="EMBL" id="JNFH02000010">
    <property type="protein sequence ID" value="KDS91778.1"/>
    <property type="molecule type" value="Genomic_DNA"/>
</dbReference>
<evidence type="ECO:0000313" key="2">
    <source>
        <dbReference type="Proteomes" id="UP000053331"/>
    </source>
</evidence>
<proteinExistence type="predicted"/>
<dbReference type="OrthoDB" id="192213at2157"/>
<dbReference type="AlphaFoldDB" id="A0A081EWJ0"/>
<keyword evidence="2" id="KW-1185">Reference proteome</keyword>
<dbReference type="Proteomes" id="UP000053331">
    <property type="component" value="Unassembled WGS sequence"/>
</dbReference>
<gene>
    <name evidence="1" type="ORF">FK85_19410</name>
</gene>
<organism evidence="1 2">
    <name type="scientific">Halorubrum saccharovorum</name>
    <dbReference type="NCBI Taxonomy" id="2248"/>
    <lineage>
        <taxon>Archaea</taxon>
        <taxon>Methanobacteriati</taxon>
        <taxon>Methanobacteriota</taxon>
        <taxon>Stenosarchaea group</taxon>
        <taxon>Halobacteria</taxon>
        <taxon>Halobacteriales</taxon>
        <taxon>Haloferacaceae</taxon>
        <taxon>Halorubrum</taxon>
    </lineage>
</organism>
<name>A0A081EWJ0_9EURY</name>